<comment type="catalytic activity">
    <reaction evidence="1">
        <text>adenosine(2030) in 23S rRNA + S-adenosyl-L-methionine = N(6)-methyladenosine(2030) in 23S rRNA + S-adenosyl-L-homocysteine + H(+)</text>
        <dbReference type="Rhea" id="RHEA:43736"/>
        <dbReference type="Rhea" id="RHEA-COMP:10668"/>
        <dbReference type="Rhea" id="RHEA-COMP:10669"/>
        <dbReference type="ChEBI" id="CHEBI:15378"/>
        <dbReference type="ChEBI" id="CHEBI:57856"/>
        <dbReference type="ChEBI" id="CHEBI:59789"/>
        <dbReference type="ChEBI" id="CHEBI:74411"/>
        <dbReference type="ChEBI" id="CHEBI:74449"/>
        <dbReference type="EC" id="2.1.1.266"/>
    </reaction>
</comment>
<dbReference type="Gene3D" id="3.40.50.150">
    <property type="entry name" value="Vaccinia Virus protein VP39"/>
    <property type="match status" value="1"/>
</dbReference>
<dbReference type="GO" id="GO:0003723">
    <property type="term" value="F:RNA binding"/>
    <property type="evidence" value="ECO:0007669"/>
    <property type="project" value="UniProtKB-UniRule"/>
</dbReference>
<feature type="binding site" evidence="1">
    <location>
        <begin position="146"/>
        <end position="147"/>
    </location>
    <ligand>
        <name>S-adenosyl-L-methionine</name>
        <dbReference type="ChEBI" id="CHEBI:59789"/>
    </ligand>
</feature>
<keyword evidence="1 2" id="KW-0808">Transferase</keyword>
<gene>
    <name evidence="1 2" type="primary">rlmJ</name>
    <name evidence="2" type="ORF">MARSALSMR5_01278</name>
</gene>
<dbReference type="GeneID" id="77255247"/>
<feature type="binding site" evidence="1">
    <location>
        <position position="103"/>
    </location>
    <ligand>
        <name>S-adenosyl-L-methionine</name>
        <dbReference type="ChEBI" id="CHEBI:59789"/>
    </ligand>
</feature>
<dbReference type="GO" id="GO:0036307">
    <property type="term" value="F:23S rRNA (adenine(2030)-N(6))-methyltransferase activity"/>
    <property type="evidence" value="ECO:0007669"/>
    <property type="project" value="UniProtKB-UniRule"/>
</dbReference>
<feature type="binding site" evidence="1">
    <location>
        <position position="121"/>
    </location>
    <ligand>
        <name>S-adenosyl-L-methionine</name>
        <dbReference type="ChEBI" id="CHEBI:59789"/>
    </ligand>
</feature>
<dbReference type="HAMAP" id="MF_00934">
    <property type="entry name" value="23SrRNA_methyltr_J"/>
    <property type="match status" value="1"/>
</dbReference>
<dbReference type="PANTHER" id="PTHR37426:SF1">
    <property type="entry name" value="RIBOSOMAL RNA LARGE SUBUNIT METHYLTRANSFERASE J"/>
    <property type="match status" value="1"/>
</dbReference>
<protein>
    <recommendedName>
        <fullName evidence="1">Ribosomal RNA large subunit methyltransferase J</fullName>
        <ecNumber evidence="1">2.1.1.266</ecNumber>
    </recommendedName>
    <alternativeName>
        <fullName evidence="1">23S rRNA (adenine(2030)-N6)-methyltransferase</fullName>
    </alternativeName>
    <alternativeName>
        <fullName evidence="1">23S rRNA m6A2030 methyltransferase</fullName>
    </alternativeName>
</protein>
<feature type="site" description="Interaction with substrate rRNA" evidence="1">
    <location>
        <position position="4"/>
    </location>
</feature>
<comment type="subunit">
    <text evidence="1">Monomer.</text>
</comment>
<dbReference type="AlphaFoldDB" id="A0A1W6K7J9"/>
<dbReference type="Proteomes" id="UP000193100">
    <property type="component" value="Chromosome"/>
</dbReference>
<name>A0A1W6K7J9_9GAMM</name>
<evidence type="ECO:0000256" key="1">
    <source>
        <dbReference type="HAMAP-Rule" id="MF_00934"/>
    </source>
</evidence>
<accession>A0A1W6K7J9</accession>
<keyword evidence="1 2" id="KW-0489">Methyltransferase</keyword>
<dbReference type="GO" id="GO:0005829">
    <property type="term" value="C:cytosol"/>
    <property type="evidence" value="ECO:0007669"/>
    <property type="project" value="TreeGrafter"/>
</dbReference>
<comment type="similarity">
    <text evidence="1">Belongs to the RlmJ family.</text>
</comment>
<feature type="binding site" evidence="1">
    <location>
        <position position="167"/>
    </location>
    <ligand>
        <name>S-adenosyl-L-methionine</name>
        <dbReference type="ChEBI" id="CHEBI:59789"/>
    </ligand>
</feature>
<dbReference type="Pfam" id="PF04378">
    <property type="entry name" value="RsmJ"/>
    <property type="match status" value="1"/>
</dbReference>
<comment type="function">
    <text evidence="1">Specifically methylates the adenine in position 2030 of 23S rRNA.</text>
</comment>
<dbReference type="EC" id="2.1.1.266" evidence="1"/>
<proteinExistence type="inferred from homology"/>
<organism evidence="2 3">
    <name type="scientific">Marinobacter salarius</name>
    <dbReference type="NCBI Taxonomy" id="1420917"/>
    <lineage>
        <taxon>Bacteria</taxon>
        <taxon>Pseudomonadati</taxon>
        <taxon>Pseudomonadota</taxon>
        <taxon>Gammaproteobacteria</taxon>
        <taxon>Pseudomonadales</taxon>
        <taxon>Marinobacteraceae</taxon>
        <taxon>Marinobacter</taxon>
    </lineage>
</organism>
<dbReference type="GO" id="GO:0070475">
    <property type="term" value="P:rRNA base methylation"/>
    <property type="evidence" value="ECO:0007669"/>
    <property type="project" value="UniProtKB-UniRule"/>
</dbReference>
<dbReference type="EMBL" id="CP020931">
    <property type="protein sequence ID" value="ARM83370.1"/>
    <property type="molecule type" value="Genomic_DNA"/>
</dbReference>
<dbReference type="PANTHER" id="PTHR37426">
    <property type="entry name" value="RIBOSOMAL RNA LARGE SUBUNIT METHYLTRANSFERASE J"/>
    <property type="match status" value="1"/>
</dbReference>
<evidence type="ECO:0000313" key="2">
    <source>
        <dbReference type="EMBL" id="ARM83370.1"/>
    </source>
</evidence>
<keyword evidence="1" id="KW-0949">S-adenosyl-L-methionine</keyword>
<evidence type="ECO:0000313" key="3">
    <source>
        <dbReference type="Proteomes" id="UP000193100"/>
    </source>
</evidence>
<dbReference type="RefSeq" id="WP_036209582.1">
    <property type="nucleotide sequence ID" value="NZ_CP020931.1"/>
</dbReference>
<dbReference type="InterPro" id="IPR007473">
    <property type="entry name" value="RlmJ"/>
</dbReference>
<sequence>MLSYLHAFHAGNFADVHKHAALTLAVRMMQAKSSAIACFDTHAGSASYDLAGDRALKTGEAAAGIQKLWPLRAELHSDDWQAVLAGLASGEGKDGQLASYPGSPRWFLRYLREQDTLTAFELHPAEGETLGQWAAGHSRVKVFQEDGLKGLLRHLPPRQPRLLVLTDPSYEIKSDYEEVANTLARAWQKCRHGVYLIWYPILAGFPHKRLKDAVSDGPVRKVLCSEVALNRAPQRGMSGSGVLVVNPPWGFDTRLAEMMDTVSGDRCLGLSSNSSWLVPE</sequence>
<reference evidence="2 3" key="1">
    <citation type="submission" date="2017-04" db="EMBL/GenBank/DDBJ databases">
        <title>Genome Sequence of Marinobacter salarius strain SMR5 Isolated from a culture of the Diatom Skeletonema marinoi.</title>
        <authorList>
            <person name="Topel M."/>
            <person name="Pinder M.I.M."/>
            <person name="Johansson O.N."/>
            <person name="Kourtchenko O."/>
            <person name="Godhe A."/>
            <person name="Clarke A.K."/>
        </authorList>
    </citation>
    <scope>NUCLEOTIDE SEQUENCE [LARGE SCALE GENOMIC DNA]</scope>
    <source>
        <strain evidence="2 3">SMR5</strain>
    </source>
</reference>
<keyword evidence="1" id="KW-0698">rRNA processing</keyword>
<feature type="active site" description="Proton acceptor" evidence="1">
    <location>
        <position position="167"/>
    </location>
</feature>
<dbReference type="SUPFAM" id="SSF53335">
    <property type="entry name" value="S-adenosyl-L-methionine-dependent methyltransferases"/>
    <property type="match status" value="1"/>
</dbReference>
<keyword evidence="1" id="KW-0694">RNA-binding</keyword>
<dbReference type="InterPro" id="IPR029063">
    <property type="entry name" value="SAM-dependent_MTases_sf"/>
</dbReference>
<feature type="binding site" evidence="1">
    <location>
        <position position="42"/>
    </location>
    <ligand>
        <name>S-adenosyl-L-methionine</name>
        <dbReference type="ChEBI" id="CHEBI:59789"/>
    </ligand>
</feature>
<feature type="binding site" evidence="1">
    <location>
        <position position="19"/>
    </location>
    <ligand>
        <name>S-adenosyl-L-methionine</name>
        <dbReference type="ChEBI" id="CHEBI:59789"/>
    </ligand>
</feature>